<protein>
    <submittedName>
        <fullName evidence="7">Type IV pilus assembly protein PilE</fullName>
    </submittedName>
</protein>
<comment type="caution">
    <text evidence="7">The sequence shown here is derived from an EMBL/GenBank/DDBJ whole genome shotgun (WGS) entry which is preliminary data.</text>
</comment>
<dbReference type="PANTHER" id="PTHR30093">
    <property type="entry name" value="GENERAL SECRETION PATHWAY PROTEIN G"/>
    <property type="match status" value="1"/>
</dbReference>
<comment type="subcellular location">
    <subcellularLocation>
        <location evidence="1">Membrane</location>
        <topology evidence="1">Single-pass membrane protein</topology>
    </subcellularLocation>
</comment>
<dbReference type="Proteomes" id="UP000294593">
    <property type="component" value="Unassembled WGS sequence"/>
</dbReference>
<keyword evidence="4 6" id="KW-1133">Transmembrane helix</keyword>
<dbReference type="Pfam" id="PF07963">
    <property type="entry name" value="N_methyl"/>
    <property type="match status" value="1"/>
</dbReference>
<dbReference type="NCBIfam" id="TIGR02532">
    <property type="entry name" value="IV_pilin_GFxxxE"/>
    <property type="match status" value="1"/>
</dbReference>
<dbReference type="PRINTS" id="PR00813">
    <property type="entry name" value="BCTERIALGSPG"/>
</dbReference>
<evidence type="ECO:0000256" key="2">
    <source>
        <dbReference type="ARBA" id="ARBA00022481"/>
    </source>
</evidence>
<dbReference type="OrthoDB" id="8592370at2"/>
<keyword evidence="8" id="KW-1185">Reference proteome</keyword>
<evidence type="ECO:0000313" key="7">
    <source>
        <dbReference type="EMBL" id="TDP81738.1"/>
    </source>
</evidence>
<keyword evidence="5 6" id="KW-0472">Membrane</keyword>
<evidence type="ECO:0000256" key="5">
    <source>
        <dbReference type="ARBA" id="ARBA00023136"/>
    </source>
</evidence>
<accession>A0A4V6PVD2</accession>
<evidence type="ECO:0000256" key="6">
    <source>
        <dbReference type="SAM" id="Phobius"/>
    </source>
</evidence>
<keyword evidence="3 6" id="KW-0812">Transmembrane</keyword>
<sequence>MQAHTSTPTAGGFPLGTQRKVARGFTLIEVMIVVAIVAILASVAVPAYTQYIRRGAMQEAFTNLASQRVRLEQFYQDNRAYGPTAATTCGSAAANALVVADSKYFDYSCTTSNSGQNYTITATGKSSSTVNGYAYTLSDSGAKGTTQFAGTTATSSCWAVKSASDCS</sequence>
<evidence type="ECO:0000313" key="8">
    <source>
        <dbReference type="Proteomes" id="UP000294593"/>
    </source>
</evidence>
<organism evidence="7 8">
    <name type="scientific">Aquabacterium commune</name>
    <dbReference type="NCBI Taxonomy" id="70586"/>
    <lineage>
        <taxon>Bacteria</taxon>
        <taxon>Pseudomonadati</taxon>
        <taxon>Pseudomonadota</taxon>
        <taxon>Betaproteobacteria</taxon>
        <taxon>Burkholderiales</taxon>
        <taxon>Aquabacterium</taxon>
    </lineage>
</organism>
<dbReference type="GO" id="GO:0016020">
    <property type="term" value="C:membrane"/>
    <property type="evidence" value="ECO:0007669"/>
    <property type="project" value="UniProtKB-SubCell"/>
</dbReference>
<proteinExistence type="predicted"/>
<dbReference type="SUPFAM" id="SSF54523">
    <property type="entry name" value="Pili subunits"/>
    <property type="match status" value="1"/>
</dbReference>
<feature type="transmembrane region" description="Helical" evidence="6">
    <location>
        <begin position="25"/>
        <end position="48"/>
    </location>
</feature>
<reference evidence="7 8" key="1">
    <citation type="submission" date="2019-03" db="EMBL/GenBank/DDBJ databases">
        <title>Genomic Encyclopedia of Type Strains, Phase IV (KMG-IV): sequencing the most valuable type-strain genomes for metagenomic binning, comparative biology and taxonomic classification.</title>
        <authorList>
            <person name="Goeker M."/>
        </authorList>
    </citation>
    <scope>NUCLEOTIDE SEQUENCE [LARGE SCALE GENOMIC DNA]</scope>
    <source>
        <strain evidence="7 8">DSM 11901</strain>
    </source>
</reference>
<dbReference type="Gene3D" id="3.30.700.10">
    <property type="entry name" value="Glycoprotein, Type 4 Pilin"/>
    <property type="match status" value="1"/>
</dbReference>
<keyword evidence="2" id="KW-0488">Methylation</keyword>
<evidence type="ECO:0000256" key="4">
    <source>
        <dbReference type="ARBA" id="ARBA00022989"/>
    </source>
</evidence>
<dbReference type="InterPro" id="IPR000983">
    <property type="entry name" value="Bac_GSPG_pilin"/>
</dbReference>
<dbReference type="RefSeq" id="WP_133609923.1">
    <property type="nucleotide sequence ID" value="NZ_SNXW01000007.1"/>
</dbReference>
<dbReference type="PROSITE" id="PS00409">
    <property type="entry name" value="PROKAR_NTER_METHYL"/>
    <property type="match status" value="1"/>
</dbReference>
<dbReference type="InterPro" id="IPR031982">
    <property type="entry name" value="PilE-like"/>
</dbReference>
<dbReference type="AlphaFoldDB" id="A0A4V6PVD2"/>
<evidence type="ECO:0000256" key="1">
    <source>
        <dbReference type="ARBA" id="ARBA00004167"/>
    </source>
</evidence>
<gene>
    <name evidence="7" type="ORF">EV672_107169</name>
</gene>
<name>A0A4V6PVD2_9BURK</name>
<dbReference type="Pfam" id="PF16732">
    <property type="entry name" value="ComP_DUS"/>
    <property type="match status" value="1"/>
</dbReference>
<evidence type="ECO:0000256" key="3">
    <source>
        <dbReference type="ARBA" id="ARBA00022692"/>
    </source>
</evidence>
<dbReference type="EMBL" id="SNXW01000007">
    <property type="protein sequence ID" value="TDP81738.1"/>
    <property type="molecule type" value="Genomic_DNA"/>
</dbReference>
<dbReference type="GO" id="GO:0043683">
    <property type="term" value="P:type IV pilus assembly"/>
    <property type="evidence" value="ECO:0007669"/>
    <property type="project" value="InterPro"/>
</dbReference>
<dbReference type="InterPro" id="IPR045584">
    <property type="entry name" value="Pilin-like"/>
</dbReference>
<dbReference type="PANTHER" id="PTHR30093:SF44">
    <property type="entry name" value="TYPE II SECRETION SYSTEM CORE PROTEIN G"/>
    <property type="match status" value="1"/>
</dbReference>
<dbReference type="GO" id="GO:0015627">
    <property type="term" value="C:type II protein secretion system complex"/>
    <property type="evidence" value="ECO:0007669"/>
    <property type="project" value="InterPro"/>
</dbReference>
<dbReference type="InterPro" id="IPR012902">
    <property type="entry name" value="N_methyl_site"/>
</dbReference>
<dbReference type="GO" id="GO:0015628">
    <property type="term" value="P:protein secretion by the type II secretion system"/>
    <property type="evidence" value="ECO:0007669"/>
    <property type="project" value="InterPro"/>
</dbReference>